<dbReference type="InterPro" id="IPR011033">
    <property type="entry name" value="PRC_barrel-like_sf"/>
</dbReference>
<evidence type="ECO:0000259" key="1">
    <source>
        <dbReference type="Pfam" id="PF05239"/>
    </source>
</evidence>
<organism evidence="2 3">
    <name type="scientific">Ornithinimicrobium tianjinense</name>
    <dbReference type="NCBI Taxonomy" id="1195761"/>
    <lineage>
        <taxon>Bacteria</taxon>
        <taxon>Bacillati</taxon>
        <taxon>Actinomycetota</taxon>
        <taxon>Actinomycetes</taxon>
        <taxon>Micrococcales</taxon>
        <taxon>Ornithinimicrobiaceae</taxon>
        <taxon>Ornithinimicrobium</taxon>
    </lineage>
</organism>
<accession>A0A917BHD1</accession>
<dbReference type="GO" id="GO:0030077">
    <property type="term" value="C:plasma membrane light-harvesting complex"/>
    <property type="evidence" value="ECO:0007669"/>
    <property type="project" value="InterPro"/>
</dbReference>
<reference evidence="2" key="1">
    <citation type="journal article" date="2014" name="Int. J. Syst. Evol. Microbiol.">
        <title>Complete genome sequence of Corynebacterium casei LMG S-19264T (=DSM 44701T), isolated from a smear-ripened cheese.</title>
        <authorList>
            <consortium name="US DOE Joint Genome Institute (JGI-PGF)"/>
            <person name="Walter F."/>
            <person name="Albersmeier A."/>
            <person name="Kalinowski J."/>
            <person name="Ruckert C."/>
        </authorList>
    </citation>
    <scope>NUCLEOTIDE SEQUENCE</scope>
    <source>
        <strain evidence="2">CGMCC 1.12160</strain>
    </source>
</reference>
<gene>
    <name evidence="2" type="ORF">GCM10011366_09200</name>
</gene>
<dbReference type="EMBL" id="BMEM01000001">
    <property type="protein sequence ID" value="GGF43530.1"/>
    <property type="molecule type" value="Genomic_DNA"/>
</dbReference>
<evidence type="ECO:0000313" key="3">
    <source>
        <dbReference type="Proteomes" id="UP000605670"/>
    </source>
</evidence>
<protein>
    <recommendedName>
        <fullName evidence="1">PRC-barrel domain-containing protein</fullName>
    </recommendedName>
</protein>
<dbReference type="Gene3D" id="3.90.50.10">
    <property type="entry name" value="Photosynthetic Reaction Center, subunit H, domain 2"/>
    <property type="match status" value="1"/>
</dbReference>
<dbReference type="AlphaFoldDB" id="A0A917BHD1"/>
<dbReference type="RefSeq" id="WP_188428386.1">
    <property type="nucleotide sequence ID" value="NZ_BAABKH010000005.1"/>
</dbReference>
<dbReference type="InterPro" id="IPR027275">
    <property type="entry name" value="PRC-brl_dom"/>
</dbReference>
<comment type="caution">
    <text evidence="2">The sequence shown here is derived from an EMBL/GenBank/DDBJ whole genome shotgun (WGS) entry which is preliminary data.</text>
</comment>
<dbReference type="SUPFAM" id="SSF50346">
    <property type="entry name" value="PRC-barrel domain"/>
    <property type="match status" value="1"/>
</dbReference>
<dbReference type="Pfam" id="PF05239">
    <property type="entry name" value="PRC"/>
    <property type="match status" value="1"/>
</dbReference>
<keyword evidence="3" id="KW-1185">Reference proteome</keyword>
<name>A0A917BHD1_9MICO</name>
<reference evidence="2" key="2">
    <citation type="submission" date="2020-09" db="EMBL/GenBank/DDBJ databases">
        <authorList>
            <person name="Sun Q."/>
            <person name="Zhou Y."/>
        </authorList>
    </citation>
    <scope>NUCLEOTIDE SEQUENCE</scope>
    <source>
        <strain evidence="2">CGMCC 1.12160</strain>
    </source>
</reference>
<dbReference type="GO" id="GO:0019684">
    <property type="term" value="P:photosynthesis, light reaction"/>
    <property type="evidence" value="ECO:0007669"/>
    <property type="project" value="InterPro"/>
</dbReference>
<evidence type="ECO:0000313" key="2">
    <source>
        <dbReference type="EMBL" id="GGF43530.1"/>
    </source>
</evidence>
<dbReference type="InterPro" id="IPR014747">
    <property type="entry name" value="Bac_photo_RC_H_C"/>
</dbReference>
<feature type="domain" description="PRC-barrel" evidence="1">
    <location>
        <begin position="6"/>
        <end position="71"/>
    </location>
</feature>
<dbReference type="Proteomes" id="UP000605670">
    <property type="component" value="Unassembled WGS sequence"/>
</dbReference>
<proteinExistence type="predicted"/>
<sequence>MISQEQLNRLYDAEVLDQDGERIGALGEVYLDNRTGDPAWLTVRAGWFGGRKVFVPLATAEVRDGQIQVPYSLEKVKGAPDVVADGHVSEGDEQDLYTYYRVQDGPAPSA</sequence>